<dbReference type="PANTHER" id="PTHR35400:SF3">
    <property type="entry name" value="SLL1072 PROTEIN"/>
    <property type="match status" value="1"/>
</dbReference>
<evidence type="ECO:0000313" key="3">
    <source>
        <dbReference type="Proteomes" id="UP000549971"/>
    </source>
</evidence>
<feature type="domain" description="Putative restriction endonuclease" evidence="1">
    <location>
        <begin position="13"/>
        <end position="122"/>
    </location>
</feature>
<dbReference type="SUPFAM" id="SSF52980">
    <property type="entry name" value="Restriction endonuclease-like"/>
    <property type="match status" value="1"/>
</dbReference>
<dbReference type="EMBL" id="JACHMY010000001">
    <property type="protein sequence ID" value="MBB5837239.1"/>
    <property type="molecule type" value="Genomic_DNA"/>
</dbReference>
<keyword evidence="3" id="KW-1185">Reference proteome</keyword>
<reference evidence="2 3" key="1">
    <citation type="submission" date="2020-08" db="EMBL/GenBank/DDBJ databases">
        <title>Sequencing the genomes of 1000 actinobacteria strains.</title>
        <authorList>
            <person name="Klenk H.-P."/>
        </authorList>
    </citation>
    <scope>NUCLEOTIDE SEQUENCE [LARGE SCALE GENOMIC DNA]</scope>
    <source>
        <strain evidence="2 3">DSM 28967</strain>
    </source>
</reference>
<gene>
    <name evidence="2" type="ORF">HDA39_003973</name>
</gene>
<dbReference type="CDD" id="cd06260">
    <property type="entry name" value="DUF820-like"/>
    <property type="match status" value="1"/>
</dbReference>
<organism evidence="2 3">
    <name type="scientific">Kribbella italica</name>
    <dbReference type="NCBI Taxonomy" id="1540520"/>
    <lineage>
        <taxon>Bacteria</taxon>
        <taxon>Bacillati</taxon>
        <taxon>Actinomycetota</taxon>
        <taxon>Actinomycetes</taxon>
        <taxon>Propionibacteriales</taxon>
        <taxon>Kribbellaceae</taxon>
        <taxon>Kribbella</taxon>
    </lineage>
</organism>
<dbReference type="RefSeq" id="WP_184797066.1">
    <property type="nucleotide sequence ID" value="NZ_JACHMY010000001.1"/>
</dbReference>
<accession>A0A7W9MUY5</accession>
<dbReference type="InterPro" id="IPR008538">
    <property type="entry name" value="Uma2"/>
</dbReference>
<protein>
    <recommendedName>
        <fullName evidence="1">Putative restriction endonuclease domain-containing protein</fullName>
    </recommendedName>
</protein>
<evidence type="ECO:0000259" key="1">
    <source>
        <dbReference type="Pfam" id="PF05685"/>
    </source>
</evidence>
<dbReference type="InterPro" id="IPR012296">
    <property type="entry name" value="Nuclease_put_TT1808"/>
</dbReference>
<comment type="caution">
    <text evidence="2">The sequence shown here is derived from an EMBL/GenBank/DDBJ whole genome shotgun (WGS) entry which is preliminary data.</text>
</comment>
<proteinExistence type="predicted"/>
<dbReference type="Gene3D" id="3.90.1570.10">
    <property type="entry name" value="tt1808, chain A"/>
    <property type="match status" value="1"/>
</dbReference>
<evidence type="ECO:0000313" key="2">
    <source>
        <dbReference type="EMBL" id="MBB5837239.1"/>
    </source>
</evidence>
<dbReference type="PANTHER" id="PTHR35400">
    <property type="entry name" value="SLR1083 PROTEIN"/>
    <property type="match status" value="1"/>
</dbReference>
<name>A0A7W9MUY5_9ACTN</name>
<dbReference type="InterPro" id="IPR011335">
    <property type="entry name" value="Restrct_endonuc-II-like"/>
</dbReference>
<dbReference type="Pfam" id="PF05685">
    <property type="entry name" value="Uma2"/>
    <property type="match status" value="1"/>
</dbReference>
<dbReference type="Proteomes" id="UP000549971">
    <property type="component" value="Unassembled WGS sequence"/>
</dbReference>
<sequence>MIKLKSTCPSHLRVAVDSLDFRPTPHHTFHPDLLICPATDAGPVSTPRLSLAVEVLSPTTRVTDVVHKRSLYERFGVPSYWLLDPDRQELTVLELVAGRYTCQAVVQYDESHHAALPFPVDLSPAELLR</sequence>
<dbReference type="AlphaFoldDB" id="A0A7W9MUY5"/>